<dbReference type="AlphaFoldDB" id="A0A849HT43"/>
<evidence type="ECO:0000256" key="2">
    <source>
        <dbReference type="PROSITE-ProRule" id="PRU00335"/>
    </source>
</evidence>
<feature type="DNA-binding region" description="H-T-H motif" evidence="2">
    <location>
        <begin position="35"/>
        <end position="54"/>
    </location>
</feature>
<gene>
    <name evidence="4" type="ORF">HJG52_17335</name>
</gene>
<protein>
    <submittedName>
        <fullName evidence="4">TetR family transcriptional regulator</fullName>
    </submittedName>
</protein>
<keyword evidence="1 2" id="KW-0238">DNA-binding</keyword>
<sequence length="201" mass="22273">MTRSGLRDIKREATAQALAEAAFDLARARGLDGFVIDDVAERAGYSRRTFANHYSCKEAAIAWVAYSGIEAAGDALEDVSGDVPLLDAILAVLQLQLTTETLSRMREVIRLSREFPSLEPYVHHVQHRMRLEAEQRLRTVAADRYPTTYVSLLFGALYGMVSSALEGLVDVRLPGDTSSSNGSMEFDQFLEVAFQHLRTGF</sequence>
<dbReference type="InterPro" id="IPR001647">
    <property type="entry name" value="HTH_TetR"/>
</dbReference>
<dbReference type="GO" id="GO:0003677">
    <property type="term" value="F:DNA binding"/>
    <property type="evidence" value="ECO:0007669"/>
    <property type="project" value="UniProtKB-UniRule"/>
</dbReference>
<dbReference type="PROSITE" id="PS50977">
    <property type="entry name" value="HTH_TETR_2"/>
    <property type="match status" value="1"/>
</dbReference>
<accession>A0A849HT43</accession>
<dbReference type="SUPFAM" id="SSF46689">
    <property type="entry name" value="Homeodomain-like"/>
    <property type="match status" value="1"/>
</dbReference>
<keyword evidence="5" id="KW-1185">Reference proteome</keyword>
<reference evidence="4 5" key="1">
    <citation type="submission" date="2020-04" db="EMBL/GenBank/DDBJ databases">
        <title>Knoellia sp. isolate from air conditioner.</title>
        <authorList>
            <person name="Chea S."/>
            <person name="Kim D.-U."/>
        </authorList>
    </citation>
    <scope>NUCLEOTIDE SEQUENCE [LARGE SCALE GENOMIC DNA]</scope>
    <source>
        <strain evidence="4 5">DB2414S</strain>
    </source>
</reference>
<evidence type="ECO:0000259" key="3">
    <source>
        <dbReference type="PROSITE" id="PS50977"/>
    </source>
</evidence>
<evidence type="ECO:0000313" key="5">
    <source>
        <dbReference type="Proteomes" id="UP000588586"/>
    </source>
</evidence>
<proteinExistence type="predicted"/>
<dbReference type="Proteomes" id="UP000588586">
    <property type="component" value="Unassembled WGS sequence"/>
</dbReference>
<feature type="domain" description="HTH tetR-type" evidence="3">
    <location>
        <begin position="12"/>
        <end position="72"/>
    </location>
</feature>
<organism evidence="4 5">
    <name type="scientific">Knoellia koreensis</name>
    <dbReference type="NCBI Taxonomy" id="2730921"/>
    <lineage>
        <taxon>Bacteria</taxon>
        <taxon>Bacillati</taxon>
        <taxon>Actinomycetota</taxon>
        <taxon>Actinomycetes</taxon>
        <taxon>Micrococcales</taxon>
        <taxon>Intrasporangiaceae</taxon>
        <taxon>Knoellia</taxon>
    </lineage>
</organism>
<dbReference type="EMBL" id="JABEPQ010000004">
    <property type="protein sequence ID" value="NNM47757.1"/>
    <property type="molecule type" value="Genomic_DNA"/>
</dbReference>
<dbReference type="Pfam" id="PF00440">
    <property type="entry name" value="TetR_N"/>
    <property type="match status" value="1"/>
</dbReference>
<dbReference type="InterPro" id="IPR009057">
    <property type="entry name" value="Homeodomain-like_sf"/>
</dbReference>
<evidence type="ECO:0000256" key="1">
    <source>
        <dbReference type="ARBA" id="ARBA00023125"/>
    </source>
</evidence>
<evidence type="ECO:0000313" key="4">
    <source>
        <dbReference type="EMBL" id="NNM47757.1"/>
    </source>
</evidence>
<comment type="caution">
    <text evidence="4">The sequence shown here is derived from an EMBL/GenBank/DDBJ whole genome shotgun (WGS) entry which is preliminary data.</text>
</comment>
<dbReference type="Gene3D" id="1.10.357.10">
    <property type="entry name" value="Tetracycline Repressor, domain 2"/>
    <property type="match status" value="1"/>
</dbReference>
<name>A0A849HT43_9MICO</name>
<dbReference type="RefSeq" id="WP_171244864.1">
    <property type="nucleotide sequence ID" value="NZ_JABEPQ010000004.1"/>
</dbReference>